<accession>A0A840U154</accession>
<dbReference type="InterPro" id="IPR029063">
    <property type="entry name" value="SAM-dependent_MTases_sf"/>
</dbReference>
<dbReference type="RefSeq" id="WP_184175936.1">
    <property type="nucleotide sequence ID" value="NZ_JACHGF010000006.1"/>
</dbReference>
<evidence type="ECO:0000313" key="2">
    <source>
        <dbReference type="Proteomes" id="UP000557307"/>
    </source>
</evidence>
<evidence type="ECO:0008006" key="3">
    <source>
        <dbReference type="Google" id="ProtNLM"/>
    </source>
</evidence>
<dbReference type="Pfam" id="PF13578">
    <property type="entry name" value="Methyltransf_24"/>
    <property type="match status" value="1"/>
</dbReference>
<dbReference type="Gene3D" id="3.40.50.150">
    <property type="entry name" value="Vaccinia Virus protein VP39"/>
    <property type="match status" value="1"/>
</dbReference>
<comment type="caution">
    <text evidence="1">The sequence shown here is derived from an EMBL/GenBank/DDBJ whole genome shotgun (WGS) entry which is preliminary data.</text>
</comment>
<name>A0A840U154_9BACT</name>
<sequence length="202" mass="23547">MRLIQRLKDTFLGSEEIPVYKPRKTTRPAQMLEVVSAWQGLEVIIEDILDRFQIGRQRCIEFGVEFGYSAVVFSNYFEQVVGVDTFAGDIHTVHQEDHYEETRQRLATYPNIRLVKSDYRDWIAQDEQRYNFAHVDIVHTYEDTYACGLWAAQHSDCTIFHDTESFPEVRQAVKDLAKATGQKLYNYPHHYGLGILVNPKRG</sequence>
<dbReference type="AlphaFoldDB" id="A0A840U154"/>
<gene>
    <name evidence="1" type="ORF">HNQ92_003759</name>
</gene>
<dbReference type="Proteomes" id="UP000557307">
    <property type="component" value="Unassembled WGS sequence"/>
</dbReference>
<keyword evidence="2" id="KW-1185">Reference proteome</keyword>
<organism evidence="1 2">
    <name type="scientific">Rhabdobacter roseus</name>
    <dbReference type="NCBI Taxonomy" id="1655419"/>
    <lineage>
        <taxon>Bacteria</taxon>
        <taxon>Pseudomonadati</taxon>
        <taxon>Bacteroidota</taxon>
        <taxon>Cytophagia</taxon>
        <taxon>Cytophagales</taxon>
        <taxon>Cytophagaceae</taxon>
        <taxon>Rhabdobacter</taxon>
    </lineage>
</organism>
<reference evidence="1 2" key="1">
    <citation type="submission" date="2020-08" db="EMBL/GenBank/DDBJ databases">
        <title>Genomic Encyclopedia of Type Strains, Phase IV (KMG-IV): sequencing the most valuable type-strain genomes for metagenomic binning, comparative biology and taxonomic classification.</title>
        <authorList>
            <person name="Goeker M."/>
        </authorList>
    </citation>
    <scope>NUCLEOTIDE SEQUENCE [LARGE SCALE GENOMIC DNA]</scope>
    <source>
        <strain evidence="1 2">DSM 105074</strain>
    </source>
</reference>
<proteinExistence type="predicted"/>
<dbReference type="SUPFAM" id="SSF53335">
    <property type="entry name" value="S-adenosyl-L-methionine-dependent methyltransferases"/>
    <property type="match status" value="1"/>
</dbReference>
<protein>
    <recommendedName>
        <fullName evidence="3">Class I SAM-dependent methyltransferase</fullName>
    </recommendedName>
</protein>
<dbReference type="EMBL" id="JACHGF010000006">
    <property type="protein sequence ID" value="MBB5285599.1"/>
    <property type="molecule type" value="Genomic_DNA"/>
</dbReference>
<evidence type="ECO:0000313" key="1">
    <source>
        <dbReference type="EMBL" id="MBB5285599.1"/>
    </source>
</evidence>